<dbReference type="Proteomes" id="UP000289794">
    <property type="component" value="Chromosome"/>
</dbReference>
<name>A0A4P6LU16_9FIRM</name>
<dbReference type="EMBL" id="CP035945">
    <property type="protein sequence ID" value="QBE95382.1"/>
    <property type="molecule type" value="Genomic_DNA"/>
</dbReference>
<accession>A0A4P6LU16</accession>
<dbReference type="SUPFAM" id="SSF54427">
    <property type="entry name" value="NTF2-like"/>
    <property type="match status" value="1"/>
</dbReference>
<sequence>MGISMEDINGLCEAEFARLEQRVEKLLSVWEIKNLRGQAAAFHDDQHIGEKRRELKALRHPDFDVEGEMKFRAKAVVDSLEGNSLIHPLTTPIIEVNDDCTKARAVWWSLGVEGLSKFREKPMALISLGMVPGTHVREDGEWKILSGAWQRTTKNEYHQGWVKNMEPTNTRPPLTPEQDRNFLGKYAYRKDEVRKPVPEPPGKDTWKMFPVETDDGWMYINLMTKKDRDTFTV</sequence>
<protein>
    <recommendedName>
        <fullName evidence="3">SnoaL-like domain-containing protein</fullName>
    </recommendedName>
</protein>
<evidence type="ECO:0000313" key="1">
    <source>
        <dbReference type="EMBL" id="QBE95382.1"/>
    </source>
</evidence>
<dbReference type="Gene3D" id="3.10.450.50">
    <property type="match status" value="1"/>
</dbReference>
<evidence type="ECO:0008006" key="3">
    <source>
        <dbReference type="Google" id="ProtNLM"/>
    </source>
</evidence>
<dbReference type="InterPro" id="IPR032710">
    <property type="entry name" value="NTF2-like_dom_sf"/>
</dbReference>
<proteinExistence type="predicted"/>
<organism evidence="1 2">
    <name type="scientific">Blautia producta</name>
    <dbReference type="NCBI Taxonomy" id="33035"/>
    <lineage>
        <taxon>Bacteria</taxon>
        <taxon>Bacillati</taxon>
        <taxon>Bacillota</taxon>
        <taxon>Clostridia</taxon>
        <taxon>Lachnospirales</taxon>
        <taxon>Lachnospiraceae</taxon>
        <taxon>Blautia</taxon>
    </lineage>
</organism>
<dbReference type="KEGG" id="bpro:PMF13cell1_00903"/>
<reference evidence="1 2" key="1">
    <citation type="submission" date="2019-01" db="EMBL/GenBank/DDBJ databases">
        <title>PMF-metabolizing Aryl O-demethylase.</title>
        <authorList>
            <person name="Kim M."/>
        </authorList>
    </citation>
    <scope>NUCLEOTIDE SEQUENCE [LARGE SCALE GENOMIC DNA]</scope>
    <source>
        <strain evidence="1 2">PMF1</strain>
    </source>
</reference>
<dbReference type="RefSeq" id="WP_115623554.1">
    <property type="nucleotide sequence ID" value="NZ_AP031439.1"/>
</dbReference>
<evidence type="ECO:0000313" key="2">
    <source>
        <dbReference type="Proteomes" id="UP000289794"/>
    </source>
</evidence>
<dbReference type="AlphaFoldDB" id="A0A4P6LU16"/>
<gene>
    <name evidence="1" type="ORF">PMF13cell1_00903</name>
</gene>